<dbReference type="RefSeq" id="WP_107241821.1">
    <property type="nucleotide sequence ID" value="NZ_JAKJUA010000047.1"/>
</dbReference>
<comment type="caution">
    <text evidence="1">The sequence shown here is derived from an EMBL/GenBank/DDBJ whole genome shotgun (WGS) entry which is preliminary data.</text>
</comment>
<dbReference type="OrthoDB" id="7066702at2"/>
<proteinExistence type="predicted"/>
<evidence type="ECO:0000313" key="2">
    <source>
        <dbReference type="Proteomes" id="UP000240987"/>
    </source>
</evidence>
<keyword evidence="2" id="KW-1185">Reference proteome</keyword>
<organism evidence="1 2">
    <name type="scientific">Photobacterium frigidiphilum</name>
    <dbReference type="NCBI Taxonomy" id="264736"/>
    <lineage>
        <taxon>Bacteria</taxon>
        <taxon>Pseudomonadati</taxon>
        <taxon>Pseudomonadota</taxon>
        <taxon>Gammaproteobacteria</taxon>
        <taxon>Vibrionales</taxon>
        <taxon>Vibrionaceae</taxon>
        <taxon>Photobacterium</taxon>
    </lineage>
</organism>
<gene>
    <name evidence="1" type="ORF">C9J12_05605</name>
</gene>
<name>A0A2T3JMI4_9GAMM</name>
<sequence length="154" mass="17259">MYKVVTILSLGVLVGCSSTTTTETIQDIAGSWECTSLDDKSIQLSYSDRTDYIKGGSFNKLSKMSFKLPNYAELYDVTITSKGNWNQRNSLLKEEISNYTVEVGDSFPDMYVEQLKSNIKLPDKANWKLGTVNEQAITKTSNFGQKLTCKKVLL</sequence>
<accession>A0A2T3JMI4</accession>
<dbReference type="PROSITE" id="PS51257">
    <property type="entry name" value="PROKAR_LIPOPROTEIN"/>
    <property type="match status" value="1"/>
</dbReference>
<protein>
    <recommendedName>
        <fullName evidence="3">Lipoprotein</fullName>
    </recommendedName>
</protein>
<dbReference type="EMBL" id="PYMJ01000004">
    <property type="protein sequence ID" value="PSU50208.1"/>
    <property type="molecule type" value="Genomic_DNA"/>
</dbReference>
<reference evidence="1 2" key="1">
    <citation type="submission" date="2018-01" db="EMBL/GenBank/DDBJ databases">
        <title>Whole genome sequencing of Histamine producing bacteria.</title>
        <authorList>
            <person name="Butler K."/>
        </authorList>
    </citation>
    <scope>NUCLEOTIDE SEQUENCE [LARGE SCALE GENOMIC DNA]</scope>
    <source>
        <strain evidence="1 2">JCM 12947</strain>
    </source>
</reference>
<evidence type="ECO:0008006" key="3">
    <source>
        <dbReference type="Google" id="ProtNLM"/>
    </source>
</evidence>
<dbReference type="AlphaFoldDB" id="A0A2T3JMI4"/>
<dbReference type="Proteomes" id="UP000240987">
    <property type="component" value="Unassembled WGS sequence"/>
</dbReference>
<evidence type="ECO:0000313" key="1">
    <source>
        <dbReference type="EMBL" id="PSU50208.1"/>
    </source>
</evidence>